<evidence type="ECO:0000256" key="10">
    <source>
        <dbReference type="PIRNR" id="PIRNR003097"/>
    </source>
</evidence>
<comment type="subcellular location">
    <subcellularLocation>
        <location evidence="1">Cell membrane</location>
        <topology evidence="1">Multi-pass membrane protein</topology>
    </subcellularLocation>
</comment>
<dbReference type="Pfam" id="PF02687">
    <property type="entry name" value="FtsX"/>
    <property type="match status" value="1"/>
</dbReference>
<keyword evidence="8 10" id="KW-0472">Membrane</keyword>
<dbReference type="PIRSF" id="PIRSF003097">
    <property type="entry name" value="FtsX"/>
    <property type="match status" value="1"/>
</dbReference>
<evidence type="ECO:0000256" key="8">
    <source>
        <dbReference type="ARBA" id="ARBA00023136"/>
    </source>
</evidence>
<evidence type="ECO:0000256" key="9">
    <source>
        <dbReference type="ARBA" id="ARBA00023306"/>
    </source>
</evidence>
<comment type="caution">
    <text evidence="14">The sequence shown here is derived from an EMBL/GenBank/DDBJ whole genome shotgun (WGS) entry which is preliminary data.</text>
</comment>
<dbReference type="PANTHER" id="PTHR47755">
    <property type="entry name" value="CELL DIVISION PROTEIN FTSX"/>
    <property type="match status" value="1"/>
</dbReference>
<dbReference type="NCBIfam" id="NF038347">
    <property type="entry name" value="FtsX_Gpos"/>
    <property type="match status" value="1"/>
</dbReference>
<dbReference type="Proteomes" id="UP000823960">
    <property type="component" value="Unassembled WGS sequence"/>
</dbReference>
<evidence type="ECO:0000256" key="2">
    <source>
        <dbReference type="ARBA" id="ARBA00007379"/>
    </source>
</evidence>
<dbReference type="PANTHER" id="PTHR47755:SF1">
    <property type="entry name" value="CELL DIVISION PROTEIN FTSX"/>
    <property type="match status" value="1"/>
</dbReference>
<comment type="function">
    <text evidence="10">Part of the ABC transporter FtsEX involved in asymmetric cellular division facilitating the initiation of sporulation.</text>
</comment>
<evidence type="ECO:0000256" key="6">
    <source>
        <dbReference type="ARBA" id="ARBA00022692"/>
    </source>
</evidence>
<feature type="domain" description="FtsX extracellular" evidence="13">
    <location>
        <begin position="60"/>
        <end position="152"/>
    </location>
</feature>
<gene>
    <name evidence="14" type="ORF">IAD28_01730</name>
</gene>
<evidence type="ECO:0000256" key="7">
    <source>
        <dbReference type="ARBA" id="ARBA00022989"/>
    </source>
</evidence>
<dbReference type="GO" id="GO:0051301">
    <property type="term" value="P:cell division"/>
    <property type="evidence" value="ECO:0007669"/>
    <property type="project" value="UniProtKB-KW"/>
</dbReference>
<organism evidence="14 15">
    <name type="scientific">Candidatus Faeciplasma avium</name>
    <dbReference type="NCBI Taxonomy" id="2840798"/>
    <lineage>
        <taxon>Bacteria</taxon>
        <taxon>Bacillati</taxon>
        <taxon>Bacillota</taxon>
        <taxon>Clostridia</taxon>
        <taxon>Eubacteriales</taxon>
        <taxon>Oscillospiraceae</taxon>
        <taxon>Oscillospiraceae incertae sedis</taxon>
        <taxon>Candidatus Faeciplasma</taxon>
    </lineage>
</organism>
<dbReference type="Gene3D" id="3.30.70.3040">
    <property type="match status" value="1"/>
</dbReference>
<evidence type="ECO:0000256" key="11">
    <source>
        <dbReference type="SAM" id="Phobius"/>
    </source>
</evidence>
<reference evidence="14" key="1">
    <citation type="submission" date="2020-10" db="EMBL/GenBank/DDBJ databases">
        <authorList>
            <person name="Gilroy R."/>
        </authorList>
    </citation>
    <scope>NUCLEOTIDE SEQUENCE</scope>
    <source>
        <strain evidence="14">1370</strain>
    </source>
</reference>
<accession>A0A9D1NQT1</accession>
<reference evidence="14" key="2">
    <citation type="journal article" date="2021" name="PeerJ">
        <title>Extensive microbial diversity within the chicken gut microbiome revealed by metagenomics and culture.</title>
        <authorList>
            <person name="Gilroy R."/>
            <person name="Ravi A."/>
            <person name="Getino M."/>
            <person name="Pursley I."/>
            <person name="Horton D.L."/>
            <person name="Alikhan N.F."/>
            <person name="Baker D."/>
            <person name="Gharbi K."/>
            <person name="Hall N."/>
            <person name="Watson M."/>
            <person name="Adriaenssens E.M."/>
            <person name="Foster-Nyarko E."/>
            <person name="Jarju S."/>
            <person name="Secka A."/>
            <person name="Antonio M."/>
            <person name="Oren A."/>
            <person name="Chaudhuri R.R."/>
            <person name="La Ragione R."/>
            <person name="Hildebrand F."/>
            <person name="Pallen M.J."/>
        </authorList>
    </citation>
    <scope>NUCLEOTIDE SEQUENCE</scope>
    <source>
        <strain evidence="14">1370</strain>
    </source>
</reference>
<dbReference type="InterPro" id="IPR003838">
    <property type="entry name" value="ABC3_permease_C"/>
</dbReference>
<evidence type="ECO:0000313" key="14">
    <source>
        <dbReference type="EMBL" id="HIV10400.1"/>
    </source>
</evidence>
<evidence type="ECO:0000259" key="13">
    <source>
        <dbReference type="Pfam" id="PF18075"/>
    </source>
</evidence>
<keyword evidence="9 10" id="KW-0131">Cell cycle</keyword>
<sequence>MRLTSFKYLVKQGVKGIWFNRVNSFASLCIITISLVMVGLSVLFSQNINRIIGSIERRNEIIVIIRDGTPDNNITLLGEQLEGNTNIFEISFYSKEEAWEDMQESMSEEEKSLFQYIENNPLPDSYRVRVLDIAELNATVSEIEALDSVELVKAPNDFASLLVNIRSVCAVIFAVITVALIAVSLVIISNATRTSVFARRKEIYIMRYVGASRSFIRIPFFVEGLTIGFISAALAFGITWFGYSEIYIILTSYLRSWNFIQSSGGAAGLIPITEVALRVAVFYLVAGIVISAFGTVISTRKHLKV</sequence>
<evidence type="ECO:0000259" key="12">
    <source>
        <dbReference type="Pfam" id="PF02687"/>
    </source>
</evidence>
<dbReference type="InterPro" id="IPR040690">
    <property type="entry name" value="FtsX_ECD"/>
</dbReference>
<evidence type="ECO:0000313" key="15">
    <source>
        <dbReference type="Proteomes" id="UP000823960"/>
    </source>
</evidence>
<protein>
    <recommendedName>
        <fullName evidence="3 10">Cell division protein FtsX</fullName>
    </recommendedName>
</protein>
<dbReference type="InterPro" id="IPR004513">
    <property type="entry name" value="FtsX"/>
</dbReference>
<dbReference type="Pfam" id="PF18075">
    <property type="entry name" value="FtsX_ECD"/>
    <property type="match status" value="1"/>
</dbReference>
<feature type="transmembrane region" description="Helical" evidence="11">
    <location>
        <begin position="21"/>
        <end position="44"/>
    </location>
</feature>
<dbReference type="AlphaFoldDB" id="A0A9D1NQT1"/>
<evidence type="ECO:0000256" key="4">
    <source>
        <dbReference type="ARBA" id="ARBA00022475"/>
    </source>
</evidence>
<feature type="transmembrane region" description="Helical" evidence="11">
    <location>
        <begin position="170"/>
        <end position="191"/>
    </location>
</feature>
<keyword evidence="7 11" id="KW-1133">Transmembrane helix</keyword>
<proteinExistence type="inferred from homology"/>
<keyword evidence="6 11" id="KW-0812">Transmembrane</keyword>
<comment type="similarity">
    <text evidence="2 10">Belongs to the ABC-4 integral membrane protein family. FtsX subfamily.</text>
</comment>
<evidence type="ECO:0000256" key="5">
    <source>
        <dbReference type="ARBA" id="ARBA00022618"/>
    </source>
</evidence>
<keyword evidence="4 10" id="KW-1003">Cell membrane</keyword>
<dbReference type="InterPro" id="IPR058204">
    <property type="entry name" value="FtsX_firmicutes-type"/>
</dbReference>
<feature type="transmembrane region" description="Helical" evidence="11">
    <location>
        <begin position="275"/>
        <end position="297"/>
    </location>
</feature>
<dbReference type="GO" id="GO:0005886">
    <property type="term" value="C:plasma membrane"/>
    <property type="evidence" value="ECO:0007669"/>
    <property type="project" value="UniProtKB-SubCell"/>
</dbReference>
<evidence type="ECO:0000256" key="1">
    <source>
        <dbReference type="ARBA" id="ARBA00004651"/>
    </source>
</evidence>
<feature type="domain" description="ABC3 transporter permease C-terminal" evidence="12">
    <location>
        <begin position="175"/>
        <end position="301"/>
    </location>
</feature>
<name>A0A9D1NQT1_9FIRM</name>
<keyword evidence="5 10" id="KW-0132">Cell division</keyword>
<evidence type="ECO:0000256" key="3">
    <source>
        <dbReference type="ARBA" id="ARBA00021907"/>
    </source>
</evidence>
<dbReference type="EMBL" id="DVOL01000022">
    <property type="protein sequence ID" value="HIV10400.1"/>
    <property type="molecule type" value="Genomic_DNA"/>
</dbReference>
<feature type="transmembrane region" description="Helical" evidence="11">
    <location>
        <begin position="220"/>
        <end position="243"/>
    </location>
</feature>